<dbReference type="AlphaFoldDB" id="E6SEB6"/>
<evidence type="ECO:0000313" key="2">
    <source>
        <dbReference type="Proteomes" id="UP000008914"/>
    </source>
</evidence>
<proteinExistence type="predicted"/>
<dbReference type="InterPro" id="IPR058532">
    <property type="entry name" value="YjbR/MT2646/Rv2570-like"/>
</dbReference>
<dbReference type="Proteomes" id="UP000008914">
    <property type="component" value="Chromosome"/>
</dbReference>
<reference evidence="1 2" key="1">
    <citation type="journal article" date="2010" name="Stand. Genomic Sci.">
        <title>Complete genome sequence of Intrasporangium calvum type strain (7 KIP).</title>
        <authorList>
            <person name="Del Rio T.G."/>
            <person name="Chertkov O."/>
            <person name="Yasawong M."/>
            <person name="Lucas S."/>
            <person name="Deshpande S."/>
            <person name="Cheng J.F."/>
            <person name="Detter C."/>
            <person name="Tapia R."/>
            <person name="Han C."/>
            <person name="Goodwin L."/>
            <person name="Pitluck S."/>
            <person name="Liolios K."/>
            <person name="Ivanova N."/>
            <person name="Mavromatis K."/>
            <person name="Pati A."/>
            <person name="Chen A."/>
            <person name="Palaniappan K."/>
            <person name="Land M."/>
            <person name="Hauser L."/>
            <person name="Chang Y.J."/>
            <person name="Jeffries C.D."/>
            <person name="Rohde M."/>
            <person name="Pukall R."/>
            <person name="Sikorski J."/>
            <person name="Goker M."/>
            <person name="Woyke T."/>
            <person name="Bristow J."/>
            <person name="Eisen J.A."/>
            <person name="Markowitz V."/>
            <person name="Hugenholtz P."/>
            <person name="Kyrpides N.C."/>
            <person name="Klenk H.P."/>
            <person name="Lapidus A."/>
        </authorList>
    </citation>
    <scope>NUCLEOTIDE SEQUENCE [LARGE SCALE GENOMIC DNA]</scope>
    <source>
        <strain evidence="2">ATCC 23552 / DSM 43043 / JCM 3097 / NBRC 12989 / 7 KIP</strain>
    </source>
</reference>
<dbReference type="Gene3D" id="3.90.1150.30">
    <property type="match status" value="1"/>
</dbReference>
<dbReference type="KEGG" id="ica:Intca_3310"/>
<dbReference type="EMBL" id="CP002343">
    <property type="protein sequence ID" value="ADU49793.1"/>
    <property type="molecule type" value="Genomic_DNA"/>
</dbReference>
<name>E6SEB6_INTC7</name>
<protein>
    <recommendedName>
        <fullName evidence="3">Phosphoribosylglycinamide formyltransferase</fullName>
    </recommendedName>
</protein>
<dbReference type="HOGENOM" id="CLU_138549_2_0_11"/>
<organism evidence="1 2">
    <name type="scientific">Intrasporangium calvum (strain ATCC 23552 / DSM 43043 / JCM 3097 / NBRC 12989 / NCIMB 10167 / NRRL B-3866 / 7 KIP)</name>
    <dbReference type="NCBI Taxonomy" id="710696"/>
    <lineage>
        <taxon>Bacteria</taxon>
        <taxon>Bacillati</taxon>
        <taxon>Actinomycetota</taxon>
        <taxon>Actinomycetes</taxon>
        <taxon>Micrococcales</taxon>
        <taxon>Intrasporangiaceae</taxon>
        <taxon>Intrasporangium</taxon>
    </lineage>
</organism>
<evidence type="ECO:0008006" key="3">
    <source>
        <dbReference type="Google" id="ProtNLM"/>
    </source>
</evidence>
<dbReference type="SUPFAM" id="SSF142906">
    <property type="entry name" value="YjbR-like"/>
    <property type="match status" value="1"/>
</dbReference>
<dbReference type="InterPro" id="IPR038056">
    <property type="entry name" value="YjbR-like_sf"/>
</dbReference>
<keyword evidence="2" id="KW-1185">Reference proteome</keyword>
<sequence>MFDASDPHYVRLREICLALPGAQEKIAHGRPNFFTRKVFAAFGGSLKGEHRSPVARHSVLFLPDPSERAALLDDERCFVPAYVGAAGWLGLSFHLIGGADLVDWDEVAELVDASYRLTAPARLVKELDSRA</sequence>
<dbReference type="STRING" id="710696.Intca_3310"/>
<gene>
    <name evidence="1" type="ordered locus">Intca_3310</name>
</gene>
<dbReference type="eggNOG" id="COG2315">
    <property type="taxonomic scope" value="Bacteria"/>
</dbReference>
<accession>E6SEB6</accession>
<dbReference type="Pfam" id="PF04237">
    <property type="entry name" value="YjbR"/>
    <property type="match status" value="1"/>
</dbReference>
<evidence type="ECO:0000313" key="1">
    <source>
        <dbReference type="EMBL" id="ADU49793.1"/>
    </source>
</evidence>